<dbReference type="InterPro" id="IPR014209">
    <property type="entry name" value="RNA_pol_sigma-K"/>
</dbReference>
<proteinExistence type="inferred from homology"/>
<dbReference type="PROSITE" id="PS50943">
    <property type="entry name" value="HTH_CROC1"/>
    <property type="match status" value="1"/>
</dbReference>
<dbReference type="PROSITE" id="PS00715">
    <property type="entry name" value="SIGMA70_1"/>
    <property type="match status" value="1"/>
</dbReference>
<evidence type="ECO:0000256" key="5">
    <source>
        <dbReference type="ARBA" id="ARBA00023125"/>
    </source>
</evidence>
<dbReference type="InterPro" id="IPR001387">
    <property type="entry name" value="Cro/C1-type_HTH"/>
</dbReference>
<dbReference type="InterPro" id="IPR013325">
    <property type="entry name" value="RNA_pol_sigma_r2"/>
</dbReference>
<evidence type="ECO:0000256" key="6">
    <source>
        <dbReference type="ARBA" id="ARBA00023163"/>
    </source>
</evidence>
<dbReference type="GO" id="GO:0006352">
    <property type="term" value="P:DNA-templated transcription initiation"/>
    <property type="evidence" value="ECO:0007669"/>
    <property type="project" value="InterPro"/>
</dbReference>
<dbReference type="AlphaFoldDB" id="A0A133KWP3"/>
<dbReference type="NCBIfam" id="TIGR02846">
    <property type="entry name" value="spore_sigmaK"/>
    <property type="match status" value="1"/>
</dbReference>
<dbReference type="InterPro" id="IPR000943">
    <property type="entry name" value="RNA_pol_sigma70"/>
</dbReference>
<dbReference type="Pfam" id="PF04545">
    <property type="entry name" value="Sigma70_r4"/>
    <property type="match status" value="1"/>
</dbReference>
<gene>
    <name evidence="9" type="ORF">HMPREF3213_01062</name>
</gene>
<dbReference type="Gene3D" id="1.20.120.1810">
    <property type="match status" value="1"/>
</dbReference>
<dbReference type="FunFam" id="1.20.120.1810:FF:000003">
    <property type="entry name" value="RNA polymerase sigma factor"/>
    <property type="match status" value="1"/>
</dbReference>
<evidence type="ECO:0000256" key="7">
    <source>
        <dbReference type="RuleBase" id="RU362124"/>
    </source>
</evidence>
<dbReference type="CDD" id="cd06171">
    <property type="entry name" value="Sigma70_r4"/>
    <property type="match status" value="1"/>
</dbReference>
<organism evidence="9 10">
    <name type="scientific">Heyndrickxia coagulans</name>
    <name type="common">Weizmannia coagulans</name>
    <dbReference type="NCBI Taxonomy" id="1398"/>
    <lineage>
        <taxon>Bacteria</taxon>
        <taxon>Bacillati</taxon>
        <taxon>Bacillota</taxon>
        <taxon>Bacilli</taxon>
        <taxon>Bacillales</taxon>
        <taxon>Bacillaceae</taxon>
        <taxon>Heyndrickxia</taxon>
    </lineage>
</organism>
<keyword evidence="2" id="KW-0749">Sporulation</keyword>
<dbReference type="PANTHER" id="PTHR30376:SF3">
    <property type="entry name" value="RNA POLYMERASE SIGMA FACTOR RPOH"/>
    <property type="match status" value="1"/>
</dbReference>
<evidence type="ECO:0000313" key="9">
    <source>
        <dbReference type="EMBL" id="KWZ84003.1"/>
    </source>
</evidence>
<dbReference type="GO" id="GO:0030435">
    <property type="term" value="P:sporulation resulting in formation of a cellular spore"/>
    <property type="evidence" value="ECO:0007669"/>
    <property type="project" value="UniProtKB-KW"/>
</dbReference>
<keyword evidence="5 7" id="KW-0238">DNA-binding</keyword>
<keyword evidence="3 7" id="KW-0805">Transcription regulation</keyword>
<dbReference type="PRINTS" id="PR00046">
    <property type="entry name" value="SIGMA70FCT"/>
</dbReference>
<dbReference type="InterPro" id="IPR007630">
    <property type="entry name" value="RNA_pol_sigma70_r4"/>
</dbReference>
<evidence type="ECO:0000256" key="1">
    <source>
        <dbReference type="ARBA" id="ARBA00007788"/>
    </source>
</evidence>
<dbReference type="SUPFAM" id="SSF88946">
    <property type="entry name" value="Sigma2 domain of RNA polymerase sigma factors"/>
    <property type="match status" value="1"/>
</dbReference>
<dbReference type="PANTHER" id="PTHR30376">
    <property type="entry name" value="SIGMA FACTOR RPOH HEAT SHOCK RELATED"/>
    <property type="match status" value="1"/>
</dbReference>
<dbReference type="InterPro" id="IPR050813">
    <property type="entry name" value="Sigma-70_Factor"/>
</dbReference>
<keyword evidence="4 7" id="KW-0731">Sigma factor</keyword>
<dbReference type="Gene3D" id="1.10.10.10">
    <property type="entry name" value="Winged helix-like DNA-binding domain superfamily/Winged helix DNA-binding domain"/>
    <property type="match status" value="1"/>
</dbReference>
<dbReference type="EMBL" id="LRPN01000033">
    <property type="protein sequence ID" value="KWZ84003.1"/>
    <property type="molecule type" value="Genomic_DNA"/>
</dbReference>
<comment type="function">
    <text evidence="7">Sigma factors are initiation factors that promote the attachment of RNA polymerase to specific initiation sites and are then released.</text>
</comment>
<name>A0A133KWP3_HEYCO</name>
<evidence type="ECO:0000256" key="4">
    <source>
        <dbReference type="ARBA" id="ARBA00023082"/>
    </source>
</evidence>
<dbReference type="PROSITE" id="PS00716">
    <property type="entry name" value="SIGMA70_2"/>
    <property type="match status" value="1"/>
</dbReference>
<dbReference type="InterPro" id="IPR014284">
    <property type="entry name" value="RNA_pol_sigma-70_dom"/>
</dbReference>
<reference evidence="10" key="1">
    <citation type="submission" date="2016-01" db="EMBL/GenBank/DDBJ databases">
        <authorList>
            <person name="Mitreva M."/>
            <person name="Pepin K.H."/>
            <person name="Mihindukulasuriya K.A."/>
            <person name="Fulton R."/>
            <person name="Fronick C."/>
            <person name="O'Laughlin M."/>
            <person name="Miner T."/>
            <person name="Herter B."/>
            <person name="Rosa B.A."/>
            <person name="Cordes M."/>
            <person name="Tomlinson C."/>
            <person name="Wollam A."/>
            <person name="Palsikar V.B."/>
            <person name="Mardis E.R."/>
            <person name="Wilson R.K."/>
        </authorList>
    </citation>
    <scope>NUCLEOTIDE SEQUENCE [LARGE SCALE GENOMIC DNA]</scope>
    <source>
        <strain evidence="10">GED7749B</strain>
    </source>
</reference>
<evidence type="ECO:0000259" key="8">
    <source>
        <dbReference type="PROSITE" id="PS50943"/>
    </source>
</evidence>
<dbReference type="PATRIC" id="fig|1398.22.peg.1071"/>
<sequence length="255" mass="29377">MFELYRLKPNGGGRMSGILTAVSYMMKELVFLVSYVKNNAFPQPLSASEERKYLKRMAEGDADARNILIEHNLRLVAHIVKKFENTGEDTEDLISIGTIGLIKAIESYSEGKGTKLATYAARCIENEILMHLRALKKTKKDVSLHDPIGQDKEGNEISLIDVLQSEAEDVFDTIQLNMELEKVKQFFDILDEREKQVIIGRFGLNLKKEKTQREIAKELGISRSYVSRIEKRALMKMFHEFYRLEKEKRKEQNGE</sequence>
<dbReference type="Pfam" id="PF04542">
    <property type="entry name" value="Sigma70_r2"/>
    <property type="match status" value="1"/>
</dbReference>
<dbReference type="GO" id="GO:0003677">
    <property type="term" value="F:DNA binding"/>
    <property type="evidence" value="ECO:0007669"/>
    <property type="project" value="UniProtKB-KW"/>
</dbReference>
<feature type="domain" description="HTH cro/C1-type" evidence="8">
    <location>
        <begin position="211"/>
        <end position="231"/>
    </location>
</feature>
<dbReference type="NCBIfam" id="TIGR02937">
    <property type="entry name" value="sigma70-ECF"/>
    <property type="match status" value="1"/>
</dbReference>
<evidence type="ECO:0000256" key="3">
    <source>
        <dbReference type="ARBA" id="ARBA00023015"/>
    </source>
</evidence>
<dbReference type="NCBIfam" id="NF004471">
    <property type="entry name" value="PRK05803.1"/>
    <property type="match status" value="1"/>
</dbReference>
<accession>A0A133KWP3</accession>
<dbReference type="InterPro" id="IPR036388">
    <property type="entry name" value="WH-like_DNA-bd_sf"/>
</dbReference>
<protein>
    <recommendedName>
        <fullName evidence="7">RNA polymerase sigma factor</fullName>
    </recommendedName>
</protein>
<dbReference type="GO" id="GO:0016987">
    <property type="term" value="F:sigma factor activity"/>
    <property type="evidence" value="ECO:0007669"/>
    <property type="project" value="UniProtKB-KW"/>
</dbReference>
<dbReference type="Proteomes" id="UP000070376">
    <property type="component" value="Unassembled WGS sequence"/>
</dbReference>
<comment type="similarity">
    <text evidence="1 7">Belongs to the sigma-70 factor family.</text>
</comment>
<evidence type="ECO:0000256" key="2">
    <source>
        <dbReference type="ARBA" id="ARBA00022969"/>
    </source>
</evidence>
<comment type="caution">
    <text evidence="9">The sequence shown here is derived from an EMBL/GenBank/DDBJ whole genome shotgun (WGS) entry which is preliminary data.</text>
</comment>
<evidence type="ECO:0000313" key="10">
    <source>
        <dbReference type="Proteomes" id="UP000070376"/>
    </source>
</evidence>
<dbReference type="InterPro" id="IPR007627">
    <property type="entry name" value="RNA_pol_sigma70_r2"/>
</dbReference>
<dbReference type="SUPFAM" id="SSF88659">
    <property type="entry name" value="Sigma3 and sigma4 domains of RNA polymerase sigma factors"/>
    <property type="match status" value="1"/>
</dbReference>
<dbReference type="FunFam" id="1.10.10.10:FF:000197">
    <property type="entry name" value="RNA polymerase sigma factor"/>
    <property type="match status" value="1"/>
</dbReference>
<dbReference type="InterPro" id="IPR013324">
    <property type="entry name" value="RNA_pol_sigma_r3/r4-like"/>
</dbReference>
<keyword evidence="6 7" id="KW-0804">Transcription</keyword>
<dbReference type="PIRSF" id="PIRSF000770">
    <property type="entry name" value="RNA_pol_sigma-SigE/K"/>
    <property type="match status" value="1"/>
</dbReference>